<dbReference type="STRING" id="1051891.A0A0C3KKS3"/>
<keyword evidence="6" id="KW-1185">Reference proteome</keyword>
<dbReference type="AlphaFoldDB" id="A0A0C3KKS3"/>
<feature type="region of interest" description="Disordered" evidence="3">
    <location>
        <begin position="201"/>
        <end position="269"/>
    </location>
</feature>
<keyword evidence="2" id="KW-0539">Nucleus</keyword>
<evidence type="ECO:0000313" key="5">
    <source>
        <dbReference type="EMBL" id="KIO22013.1"/>
    </source>
</evidence>
<reference evidence="6" key="2">
    <citation type="submission" date="2015-01" db="EMBL/GenBank/DDBJ databases">
        <title>Evolutionary Origins and Diversification of the Mycorrhizal Mutualists.</title>
        <authorList>
            <consortium name="DOE Joint Genome Institute"/>
            <consortium name="Mycorrhizal Genomics Consortium"/>
            <person name="Kohler A."/>
            <person name="Kuo A."/>
            <person name="Nagy L.G."/>
            <person name="Floudas D."/>
            <person name="Copeland A."/>
            <person name="Barry K.W."/>
            <person name="Cichocki N."/>
            <person name="Veneault-Fourrey C."/>
            <person name="LaButti K."/>
            <person name="Lindquist E.A."/>
            <person name="Lipzen A."/>
            <person name="Lundell T."/>
            <person name="Morin E."/>
            <person name="Murat C."/>
            <person name="Riley R."/>
            <person name="Ohm R."/>
            <person name="Sun H."/>
            <person name="Tunlid A."/>
            <person name="Henrissat B."/>
            <person name="Grigoriev I.V."/>
            <person name="Hibbett D.S."/>
            <person name="Martin F."/>
        </authorList>
    </citation>
    <scope>NUCLEOTIDE SEQUENCE [LARGE SCALE GENOMIC DNA]</scope>
    <source>
        <strain evidence="6">MUT 4182</strain>
    </source>
</reference>
<dbReference type="Pfam" id="PF01878">
    <property type="entry name" value="EVE"/>
    <property type="match status" value="1"/>
</dbReference>
<dbReference type="GO" id="GO:0005634">
    <property type="term" value="C:nucleus"/>
    <property type="evidence" value="ECO:0007669"/>
    <property type="project" value="UniProtKB-SubCell"/>
</dbReference>
<dbReference type="EMBL" id="KN823121">
    <property type="protein sequence ID" value="KIO22013.1"/>
    <property type="molecule type" value="Genomic_DNA"/>
</dbReference>
<evidence type="ECO:0000259" key="4">
    <source>
        <dbReference type="Pfam" id="PF01878"/>
    </source>
</evidence>
<dbReference type="InterPro" id="IPR002740">
    <property type="entry name" value="EVE_domain"/>
</dbReference>
<evidence type="ECO:0000256" key="2">
    <source>
        <dbReference type="ARBA" id="ARBA00023242"/>
    </source>
</evidence>
<evidence type="ECO:0000256" key="1">
    <source>
        <dbReference type="ARBA" id="ARBA00004123"/>
    </source>
</evidence>
<reference evidence="5 6" key="1">
    <citation type="submission" date="2014-04" db="EMBL/GenBank/DDBJ databases">
        <authorList>
            <consortium name="DOE Joint Genome Institute"/>
            <person name="Kuo A."/>
            <person name="Girlanda M."/>
            <person name="Perotto S."/>
            <person name="Kohler A."/>
            <person name="Nagy L.G."/>
            <person name="Floudas D."/>
            <person name="Copeland A."/>
            <person name="Barry K.W."/>
            <person name="Cichocki N."/>
            <person name="Veneault-Fourrey C."/>
            <person name="LaButti K."/>
            <person name="Lindquist E.A."/>
            <person name="Lipzen A."/>
            <person name="Lundell T."/>
            <person name="Morin E."/>
            <person name="Murat C."/>
            <person name="Sun H."/>
            <person name="Tunlid A."/>
            <person name="Henrissat B."/>
            <person name="Grigoriev I.V."/>
            <person name="Hibbett D.S."/>
            <person name="Martin F."/>
            <person name="Nordberg H.P."/>
            <person name="Cantor M.N."/>
            <person name="Hua S.X."/>
        </authorList>
    </citation>
    <scope>NUCLEOTIDE SEQUENCE [LARGE SCALE GENOMIC DNA]</scope>
    <source>
        <strain evidence="5 6">MUT 4182</strain>
    </source>
</reference>
<dbReference type="OrthoDB" id="41445at2759"/>
<dbReference type="InterPro" id="IPR015947">
    <property type="entry name" value="PUA-like_sf"/>
</dbReference>
<feature type="compositionally biased region" description="Acidic residues" evidence="3">
    <location>
        <begin position="226"/>
        <end position="236"/>
    </location>
</feature>
<proteinExistence type="predicted"/>
<organism evidence="5 6">
    <name type="scientific">Tulasnella calospora MUT 4182</name>
    <dbReference type="NCBI Taxonomy" id="1051891"/>
    <lineage>
        <taxon>Eukaryota</taxon>
        <taxon>Fungi</taxon>
        <taxon>Dikarya</taxon>
        <taxon>Basidiomycota</taxon>
        <taxon>Agaricomycotina</taxon>
        <taxon>Agaricomycetes</taxon>
        <taxon>Cantharellales</taxon>
        <taxon>Tulasnellaceae</taxon>
        <taxon>Tulasnella</taxon>
    </lineage>
</organism>
<name>A0A0C3KKS3_9AGAM</name>
<dbReference type="SUPFAM" id="SSF88697">
    <property type="entry name" value="PUA domain-like"/>
    <property type="match status" value="1"/>
</dbReference>
<gene>
    <name evidence="5" type="ORF">M407DRAFT_79658</name>
</gene>
<accession>A0A0C3KKS3</accession>
<dbReference type="PANTHER" id="PTHR14087:SF7">
    <property type="entry name" value="THYMOCYTE NUCLEAR PROTEIN 1"/>
    <property type="match status" value="1"/>
</dbReference>
<dbReference type="InterPro" id="IPR047197">
    <property type="entry name" value="THYN1-like_EVE"/>
</dbReference>
<dbReference type="Proteomes" id="UP000054248">
    <property type="component" value="Unassembled WGS sequence"/>
</dbReference>
<evidence type="ECO:0000313" key="6">
    <source>
        <dbReference type="Proteomes" id="UP000054248"/>
    </source>
</evidence>
<sequence length="269" mass="30115">MKFWLMKAEPDSRVVKGKDVKFSVDDFEKIQITPWEGVRNHSAKLNMKSMEVGDKVLFYHSNCKMPGVAAIATVHKEAHPDYTAWDSTHPYFDAKSDEAKPTWFMVDLKFKSRVAHFVSLSLLKHLKSLSYEDIQAIDKVEEGSSTPLQVQYLSGDELSAIKEMPLLTQGRLSVQPVSELAFQAVLKLGEMGGWEEVAIQKKAAPKTEKPKGGRKGAKRKAADVGTDAEDAEEDSSQPEPVPSRAKKARQKEQVPDTTKPTRQSMRKKT</sequence>
<dbReference type="PANTHER" id="PTHR14087">
    <property type="entry name" value="THYMOCYTE NUCLEAR PROTEIN 1"/>
    <property type="match status" value="1"/>
</dbReference>
<dbReference type="Gene3D" id="3.10.590.10">
    <property type="entry name" value="ph1033 like domains"/>
    <property type="match status" value="1"/>
</dbReference>
<feature type="domain" description="EVE" evidence="4">
    <location>
        <begin position="2"/>
        <end position="188"/>
    </location>
</feature>
<evidence type="ECO:0000256" key="3">
    <source>
        <dbReference type="SAM" id="MobiDB-lite"/>
    </source>
</evidence>
<dbReference type="HOGENOM" id="CLU_041799_1_1_1"/>
<dbReference type="CDD" id="cd21133">
    <property type="entry name" value="EVE"/>
    <property type="match status" value="1"/>
</dbReference>
<dbReference type="InterPro" id="IPR052181">
    <property type="entry name" value="5hmC_binding"/>
</dbReference>
<comment type="subcellular location">
    <subcellularLocation>
        <location evidence="1">Nucleus</location>
    </subcellularLocation>
</comment>
<protein>
    <recommendedName>
        <fullName evidence="4">EVE domain-containing protein</fullName>
    </recommendedName>
</protein>